<evidence type="ECO:0000256" key="5">
    <source>
        <dbReference type="ARBA" id="ARBA00022737"/>
    </source>
</evidence>
<dbReference type="PANTHER" id="PTHR22777">
    <property type="entry name" value="HEMOLYSIN-RELATED"/>
    <property type="match status" value="1"/>
</dbReference>
<evidence type="ECO:0000313" key="12">
    <source>
        <dbReference type="EMBL" id="SUZ77636.1"/>
    </source>
</evidence>
<reference evidence="12" key="1">
    <citation type="submission" date="2018-05" db="EMBL/GenBank/DDBJ databases">
        <authorList>
            <person name="Lanie J.A."/>
            <person name="Ng W.-L."/>
            <person name="Kazmierczak K.M."/>
            <person name="Andrzejewski T.M."/>
            <person name="Davidsen T.M."/>
            <person name="Wayne K.J."/>
            <person name="Tettelin H."/>
            <person name="Glass J.I."/>
            <person name="Rusch D."/>
            <person name="Podicherti R."/>
            <person name="Tsui H.-C.T."/>
            <person name="Winkler M.E."/>
        </authorList>
    </citation>
    <scope>NUCLEOTIDE SEQUENCE</scope>
</reference>
<comment type="subcellular location">
    <subcellularLocation>
        <location evidence="1">Cell membrane</location>
        <topology evidence="1">Multi-pass membrane protein</topology>
    </subcellularLocation>
</comment>
<dbReference type="InterPro" id="IPR019862">
    <property type="entry name" value="Motility-assoc_prot_GldE"/>
</dbReference>
<dbReference type="Gene3D" id="3.10.580.10">
    <property type="entry name" value="CBS-domain"/>
    <property type="match status" value="1"/>
</dbReference>
<dbReference type="Pfam" id="PF03471">
    <property type="entry name" value="CorC_HlyC"/>
    <property type="match status" value="1"/>
</dbReference>
<dbReference type="SUPFAM" id="SSF54631">
    <property type="entry name" value="CBS-domain pair"/>
    <property type="match status" value="1"/>
</dbReference>
<dbReference type="InterPro" id="IPR044751">
    <property type="entry name" value="Ion_transp-like_CBS"/>
</dbReference>
<dbReference type="CDD" id="cd04590">
    <property type="entry name" value="CBS_pair_CorC_HlyC_assoc"/>
    <property type="match status" value="1"/>
</dbReference>
<keyword evidence="8 9" id="KW-0472">Membrane</keyword>
<dbReference type="EMBL" id="UINC01001324">
    <property type="protein sequence ID" value="SUZ77636.1"/>
    <property type="molecule type" value="Genomic_DNA"/>
</dbReference>
<evidence type="ECO:0000256" key="8">
    <source>
        <dbReference type="ARBA" id="ARBA00023136"/>
    </source>
</evidence>
<dbReference type="InterPro" id="IPR005170">
    <property type="entry name" value="Transptr-assoc_dom"/>
</dbReference>
<dbReference type="AlphaFoldDB" id="A0A381QEC6"/>
<dbReference type="PANTHER" id="PTHR22777:SF32">
    <property type="entry name" value="UPF0053 INNER MEMBRANE PROTEIN YFJD"/>
    <property type="match status" value="1"/>
</dbReference>
<keyword evidence="7" id="KW-0129">CBS domain</keyword>
<keyword evidence="4 9" id="KW-0812">Transmembrane</keyword>
<evidence type="ECO:0000256" key="4">
    <source>
        <dbReference type="ARBA" id="ARBA00022692"/>
    </source>
</evidence>
<evidence type="ECO:0000256" key="6">
    <source>
        <dbReference type="ARBA" id="ARBA00022989"/>
    </source>
</evidence>
<dbReference type="InterPro" id="IPR036318">
    <property type="entry name" value="FAD-bd_PCMH-like_sf"/>
</dbReference>
<dbReference type="SUPFAM" id="SSF56176">
    <property type="entry name" value="FAD-binding/transporter-associated domain-like"/>
    <property type="match status" value="1"/>
</dbReference>
<dbReference type="InterPro" id="IPR002550">
    <property type="entry name" value="CNNM"/>
</dbReference>
<proteinExistence type="inferred from homology"/>
<dbReference type="Pfam" id="PF00571">
    <property type="entry name" value="CBS"/>
    <property type="match status" value="2"/>
</dbReference>
<evidence type="ECO:0000259" key="11">
    <source>
        <dbReference type="PROSITE" id="PS51846"/>
    </source>
</evidence>
<evidence type="ECO:0000256" key="9">
    <source>
        <dbReference type="SAM" id="Phobius"/>
    </source>
</evidence>
<feature type="transmembrane region" description="Helical" evidence="9">
    <location>
        <begin position="20"/>
        <end position="44"/>
    </location>
</feature>
<feature type="transmembrane region" description="Helical" evidence="9">
    <location>
        <begin position="152"/>
        <end position="172"/>
    </location>
</feature>
<comment type="similarity">
    <text evidence="2">Belongs to the UPF0053 family.</text>
</comment>
<evidence type="ECO:0000256" key="1">
    <source>
        <dbReference type="ARBA" id="ARBA00004651"/>
    </source>
</evidence>
<dbReference type="PROSITE" id="PS51371">
    <property type="entry name" value="CBS"/>
    <property type="match status" value="2"/>
</dbReference>
<dbReference type="Gene3D" id="3.30.465.10">
    <property type="match status" value="1"/>
</dbReference>
<accession>A0A381QEC6</accession>
<keyword evidence="6 9" id="KW-1133">Transmembrane helix</keyword>
<keyword evidence="5" id="KW-0677">Repeat</keyword>
<dbReference type="SMART" id="SM01091">
    <property type="entry name" value="CorC_HlyC"/>
    <property type="match status" value="1"/>
</dbReference>
<evidence type="ECO:0008006" key="13">
    <source>
        <dbReference type="Google" id="ProtNLM"/>
    </source>
</evidence>
<dbReference type="NCBIfam" id="TIGR03520">
    <property type="entry name" value="GldE"/>
    <property type="match status" value="1"/>
</dbReference>
<dbReference type="SMART" id="SM00116">
    <property type="entry name" value="CBS"/>
    <property type="match status" value="2"/>
</dbReference>
<dbReference type="InterPro" id="IPR000644">
    <property type="entry name" value="CBS_dom"/>
</dbReference>
<keyword evidence="3" id="KW-1003">Cell membrane</keyword>
<evidence type="ECO:0000259" key="10">
    <source>
        <dbReference type="PROSITE" id="PS51371"/>
    </source>
</evidence>
<dbReference type="InterPro" id="IPR046342">
    <property type="entry name" value="CBS_dom_sf"/>
</dbReference>
<gene>
    <name evidence="12" type="ORF">METZ01_LOCUS30490</name>
</gene>
<protein>
    <recommendedName>
        <fullName evidence="13">CBS domain-containing protein</fullName>
    </recommendedName>
</protein>
<feature type="domain" description="CNNM transmembrane" evidence="11">
    <location>
        <begin position="15"/>
        <end position="204"/>
    </location>
</feature>
<evidence type="ECO:0000256" key="2">
    <source>
        <dbReference type="ARBA" id="ARBA00006337"/>
    </source>
</evidence>
<feature type="domain" description="CBS" evidence="10">
    <location>
        <begin position="286"/>
        <end position="343"/>
    </location>
</feature>
<evidence type="ECO:0000256" key="7">
    <source>
        <dbReference type="ARBA" id="ARBA00023122"/>
    </source>
</evidence>
<sequence length="436" mass="50350">METQINLITILFFIDTYKLVFKIILIILLLIFSALISGSEVAFFSLSSTDIKKANTSKNKSLKLVHNLRNKPKRLLAALLVSNNFINIAIVLLFSSFGDAMYFSSIPFWANFILEVGVITLFILLFGEILPKVYANRNPVSFSKKMALPIQILDKYIFFFLTIPMSMMTEFIQKKLVFKSTNLSVDKLSDALELTDKSETSKDEQKILKGIVSFGSTETKQVMKPRIDVFSVSKDLTFDELIKQVREEGYSRIPVFEEKIDKIIGVIYLKDLFPFLNDKNYNWNGLIREPYFVPENKKLDDLLSEFQQLKIHFAIVVDEYGGNSGIITMEDIVEEIVGGLKDKFYQEDLSYYKIDSNNYIFDGKTNLKDFYRAIEIKDETIFENKKGESETIAGFILEQFGYFPKKGSVLKVNNVKFKIEEIDRKRIKKIRITLKK</sequence>
<dbReference type="Pfam" id="PF01595">
    <property type="entry name" value="CNNM"/>
    <property type="match status" value="1"/>
</dbReference>
<feature type="transmembrane region" description="Helical" evidence="9">
    <location>
        <begin position="75"/>
        <end position="97"/>
    </location>
</feature>
<dbReference type="GO" id="GO:0005886">
    <property type="term" value="C:plasma membrane"/>
    <property type="evidence" value="ECO:0007669"/>
    <property type="project" value="UniProtKB-SubCell"/>
</dbReference>
<feature type="transmembrane region" description="Helical" evidence="9">
    <location>
        <begin position="109"/>
        <end position="131"/>
    </location>
</feature>
<dbReference type="GO" id="GO:0050660">
    <property type="term" value="F:flavin adenine dinucleotide binding"/>
    <property type="evidence" value="ECO:0007669"/>
    <property type="project" value="InterPro"/>
</dbReference>
<organism evidence="12">
    <name type="scientific">marine metagenome</name>
    <dbReference type="NCBI Taxonomy" id="408172"/>
    <lineage>
        <taxon>unclassified sequences</taxon>
        <taxon>metagenomes</taxon>
        <taxon>ecological metagenomes</taxon>
    </lineage>
</organism>
<feature type="domain" description="CBS" evidence="10">
    <location>
        <begin position="223"/>
        <end position="282"/>
    </location>
</feature>
<name>A0A381QEC6_9ZZZZ</name>
<dbReference type="PROSITE" id="PS51846">
    <property type="entry name" value="CNNM"/>
    <property type="match status" value="1"/>
</dbReference>
<evidence type="ECO:0000256" key="3">
    <source>
        <dbReference type="ARBA" id="ARBA00022475"/>
    </source>
</evidence>
<dbReference type="InterPro" id="IPR016169">
    <property type="entry name" value="FAD-bd_PCMH_sub2"/>
</dbReference>
<dbReference type="FunFam" id="3.10.580.10:FF:000002">
    <property type="entry name" value="Magnesium/cobalt efflux protein CorC"/>
    <property type="match status" value="1"/>
</dbReference>